<comment type="function">
    <text evidence="7">Functions as a peptidoglycan terminase that cleaves nascent peptidoglycan strands endolytically to terminate their elongation.</text>
</comment>
<evidence type="ECO:0000256" key="6">
    <source>
        <dbReference type="ARBA" id="ARBA00023316"/>
    </source>
</evidence>
<dbReference type="Pfam" id="PF02618">
    <property type="entry name" value="YceG"/>
    <property type="match status" value="1"/>
</dbReference>
<dbReference type="NCBIfam" id="TIGR00247">
    <property type="entry name" value="endolytic transglycosylase MltG"/>
    <property type="match status" value="1"/>
</dbReference>
<comment type="similarity">
    <text evidence="7">Belongs to the transglycosylase MltG family.</text>
</comment>
<evidence type="ECO:0000256" key="4">
    <source>
        <dbReference type="ARBA" id="ARBA00023136"/>
    </source>
</evidence>
<dbReference type="GO" id="GO:0009252">
    <property type="term" value="P:peptidoglycan biosynthetic process"/>
    <property type="evidence" value="ECO:0007669"/>
    <property type="project" value="UniProtKB-UniRule"/>
</dbReference>
<organism evidence="8">
    <name type="scientific">Candidatus Paraimprobicoccus trichonymphae</name>
    <dbReference type="NCBI Taxonomy" id="3033793"/>
    <lineage>
        <taxon>Bacteria</taxon>
        <taxon>Bacillati</taxon>
        <taxon>Bacillota</taxon>
        <taxon>Clostridia</taxon>
        <taxon>Candidatus Paraimprobicoccus</taxon>
    </lineage>
</organism>
<keyword evidence="2 7" id="KW-0812">Transmembrane</keyword>
<dbReference type="EC" id="4.2.2.29" evidence="7"/>
<dbReference type="EMBL" id="AP027925">
    <property type="protein sequence ID" value="BED92683.1"/>
    <property type="molecule type" value="Genomic_DNA"/>
</dbReference>
<evidence type="ECO:0000256" key="5">
    <source>
        <dbReference type="ARBA" id="ARBA00023239"/>
    </source>
</evidence>
<keyword evidence="6 7" id="KW-0961">Cell wall biogenesis/degradation</keyword>
<accession>A0AA48KXR1</accession>
<dbReference type="PANTHER" id="PTHR30518:SF2">
    <property type="entry name" value="ENDOLYTIC MUREIN TRANSGLYCOSYLASE"/>
    <property type="match status" value="1"/>
</dbReference>
<dbReference type="GO" id="GO:0008932">
    <property type="term" value="F:lytic endotransglycosylase activity"/>
    <property type="evidence" value="ECO:0007669"/>
    <property type="project" value="UniProtKB-UniRule"/>
</dbReference>
<evidence type="ECO:0000256" key="1">
    <source>
        <dbReference type="ARBA" id="ARBA00022475"/>
    </source>
</evidence>
<dbReference type="HAMAP" id="MF_02065">
    <property type="entry name" value="MltG"/>
    <property type="match status" value="1"/>
</dbReference>
<feature type="transmembrane region" description="Helical" evidence="7">
    <location>
        <begin position="6"/>
        <end position="31"/>
    </location>
</feature>
<evidence type="ECO:0000256" key="7">
    <source>
        <dbReference type="HAMAP-Rule" id="MF_02065"/>
    </source>
</evidence>
<dbReference type="AlphaFoldDB" id="A0AA48KXR1"/>
<dbReference type="KEGG" id="ptrh:RsTaC01_0519"/>
<sequence>MTKNKFLYRVIYLIFIILLSLLFSLLVLIGIKDMLAVGKNSNSVTVKIPEDVNLNMVSKILSEKKIIDVEIFFKLYSFITKSDKNFAPGIYKLRQNMDYEEILDHIRNPANNKDIVSVTFREGMNILEISELLETSGVCSSNEFAKICNSEEFLKEYEFLRLINNKSKRYYLLEGYLFPDTYQFYRGEKPAEVLKKFLNNFNKKIIINKNSKEKSIKDLCLEFGNNLDNILSIASLIQAEAADKKDMYKISGIIWNRLKISDTSGLNKFGEYGLNKLNIDATIWYPYRTKSTVPENLVGTFKSRFNTYELIGLTPGAICNPSLDSILATLEPENSDYFYYCHSQNRITYYAKTNSEHLQNLKKAGLAK</sequence>
<gene>
    <name evidence="7" type="primary">mltG</name>
    <name evidence="8" type="ORF">RsTaC01_0519</name>
</gene>
<dbReference type="GO" id="GO:0005886">
    <property type="term" value="C:plasma membrane"/>
    <property type="evidence" value="ECO:0007669"/>
    <property type="project" value="UniProtKB-SubCell"/>
</dbReference>
<evidence type="ECO:0000313" key="8">
    <source>
        <dbReference type="EMBL" id="BED92683.1"/>
    </source>
</evidence>
<keyword evidence="1 7" id="KW-1003">Cell membrane</keyword>
<keyword evidence="4 7" id="KW-0472">Membrane</keyword>
<evidence type="ECO:0000256" key="2">
    <source>
        <dbReference type="ARBA" id="ARBA00022692"/>
    </source>
</evidence>
<evidence type="ECO:0000256" key="3">
    <source>
        <dbReference type="ARBA" id="ARBA00022989"/>
    </source>
</evidence>
<dbReference type="GO" id="GO:0071555">
    <property type="term" value="P:cell wall organization"/>
    <property type="evidence" value="ECO:0007669"/>
    <property type="project" value="UniProtKB-KW"/>
</dbReference>
<dbReference type="PANTHER" id="PTHR30518">
    <property type="entry name" value="ENDOLYTIC MUREIN TRANSGLYCOSYLASE"/>
    <property type="match status" value="1"/>
</dbReference>
<reference evidence="8" key="1">
    <citation type="journal article" date="2023" name="ISME J.">
        <title>Emergence of putative energy parasites within Clostridia revealed by genome analysis of a novel endosymbiotic clade.</title>
        <authorList>
            <person name="Takahashi K."/>
            <person name="Kuwahara H."/>
            <person name="Horikawa Y."/>
            <person name="Izawa K."/>
            <person name="Kato D."/>
            <person name="Inagaki T."/>
            <person name="Yuki M."/>
            <person name="Ohkuma M."/>
            <person name="Hongoh Y."/>
        </authorList>
    </citation>
    <scope>NUCLEOTIDE SEQUENCE</scope>
    <source>
        <strain evidence="8">RsTa-C01</strain>
    </source>
</reference>
<proteinExistence type="inferred from homology"/>
<keyword evidence="5 7" id="KW-0456">Lyase</keyword>
<protein>
    <recommendedName>
        <fullName evidence="7">Endolytic murein transglycosylase</fullName>
        <ecNumber evidence="7">4.2.2.29</ecNumber>
    </recommendedName>
    <alternativeName>
        <fullName evidence="7">Peptidoglycan lytic transglycosylase</fullName>
    </alternativeName>
    <alternativeName>
        <fullName evidence="7">Peptidoglycan polymerization terminase</fullName>
    </alternativeName>
</protein>
<feature type="site" description="Important for catalytic activity" evidence="7">
    <location>
        <position position="240"/>
    </location>
</feature>
<name>A0AA48KXR1_9FIRM</name>
<dbReference type="Proteomes" id="UP001335720">
    <property type="component" value="Chromosome"/>
</dbReference>
<comment type="subcellular location">
    <subcellularLocation>
        <location evidence="7">Cell membrane</location>
        <topology evidence="7">Single-pass membrane protein</topology>
    </subcellularLocation>
</comment>
<comment type="catalytic activity">
    <reaction evidence="7">
        <text>a peptidoglycan chain = a peptidoglycan chain with N-acetyl-1,6-anhydromuramyl-[peptide] at the reducing end + a peptidoglycan chain with N-acetylglucosamine at the non-reducing end.</text>
        <dbReference type="EC" id="4.2.2.29"/>
    </reaction>
</comment>
<keyword evidence="3 7" id="KW-1133">Transmembrane helix</keyword>
<dbReference type="InterPro" id="IPR003770">
    <property type="entry name" value="MLTG-like"/>
</dbReference>
<dbReference type="Gene3D" id="3.30.1490.480">
    <property type="entry name" value="Endolytic murein transglycosylase"/>
    <property type="match status" value="1"/>
</dbReference>